<proteinExistence type="predicted"/>
<protein>
    <submittedName>
        <fullName evidence="1">Uncharacterized protein</fullName>
    </submittedName>
</protein>
<dbReference type="AlphaFoldDB" id="A0A6N7W9R1"/>
<dbReference type="RefSeq" id="WP_154467618.1">
    <property type="nucleotide sequence ID" value="NZ_VUMI01000061.1"/>
</dbReference>
<name>A0A6N7W9R1_9FIRM</name>
<dbReference type="GeneID" id="86056168"/>
<evidence type="ECO:0000313" key="2">
    <source>
        <dbReference type="Proteomes" id="UP000436047"/>
    </source>
</evidence>
<comment type="caution">
    <text evidence="1">The sequence shown here is derived from an EMBL/GenBank/DDBJ whole genome shotgun (WGS) entry which is preliminary data.</text>
</comment>
<gene>
    <name evidence="1" type="ORF">FYJ45_24515</name>
</gene>
<organism evidence="1 2">
    <name type="scientific">Eisenbergiella porci</name>
    <dbReference type="NCBI Taxonomy" id="2652274"/>
    <lineage>
        <taxon>Bacteria</taxon>
        <taxon>Bacillati</taxon>
        <taxon>Bacillota</taxon>
        <taxon>Clostridia</taxon>
        <taxon>Lachnospirales</taxon>
        <taxon>Lachnospiraceae</taxon>
        <taxon>Eisenbergiella</taxon>
    </lineage>
</organism>
<evidence type="ECO:0000313" key="1">
    <source>
        <dbReference type="EMBL" id="MSS91282.1"/>
    </source>
</evidence>
<dbReference type="EMBL" id="VUMI01000061">
    <property type="protein sequence ID" value="MSS91282.1"/>
    <property type="molecule type" value="Genomic_DNA"/>
</dbReference>
<reference evidence="1 2" key="1">
    <citation type="submission" date="2019-08" db="EMBL/GenBank/DDBJ databases">
        <title>In-depth cultivation of the pig gut microbiome towards novel bacterial diversity and tailored functional studies.</title>
        <authorList>
            <person name="Wylensek D."/>
            <person name="Hitch T.C.A."/>
            <person name="Clavel T."/>
        </authorList>
    </citation>
    <scope>NUCLEOTIDE SEQUENCE [LARGE SCALE GENOMIC DNA]</scope>
    <source>
        <strain evidence="1 2">WCA-389-WT-23B</strain>
    </source>
</reference>
<sequence>MRRDRQWRKRGTFIPEETRNINKITCKVCGKRVYPKAEYVVRDKIVSGGINAALNGSPSENDIYDAMDCPECGCQMVLKKRMRKVINGE</sequence>
<accession>A0A6N7W9R1</accession>
<keyword evidence="2" id="KW-1185">Reference proteome</keyword>
<dbReference type="Proteomes" id="UP000436047">
    <property type="component" value="Unassembled WGS sequence"/>
</dbReference>